<protein>
    <submittedName>
        <fullName evidence="2">Uncharacterized protein</fullName>
    </submittedName>
</protein>
<evidence type="ECO:0000313" key="2">
    <source>
        <dbReference type="EMBL" id="OGE88720.1"/>
    </source>
</evidence>
<feature type="transmembrane region" description="Helical" evidence="1">
    <location>
        <begin position="28"/>
        <end position="52"/>
    </location>
</feature>
<dbReference type="AlphaFoldDB" id="A0A1F5PGB7"/>
<keyword evidence="1" id="KW-0472">Membrane</keyword>
<evidence type="ECO:0000256" key="1">
    <source>
        <dbReference type="SAM" id="Phobius"/>
    </source>
</evidence>
<gene>
    <name evidence="2" type="ORF">A2722_02340</name>
</gene>
<evidence type="ECO:0000313" key="3">
    <source>
        <dbReference type="Proteomes" id="UP000178377"/>
    </source>
</evidence>
<name>A0A1F5PGB7_9BACT</name>
<comment type="caution">
    <text evidence="2">The sequence shown here is derived from an EMBL/GenBank/DDBJ whole genome shotgun (WGS) entry which is preliminary data.</text>
</comment>
<organism evidence="2 3">
    <name type="scientific">Candidatus Doudnabacteria bacterium RIFCSPHIGHO2_01_FULL_50_11</name>
    <dbReference type="NCBI Taxonomy" id="1817828"/>
    <lineage>
        <taxon>Bacteria</taxon>
        <taxon>Candidatus Doudnaibacteriota</taxon>
    </lineage>
</organism>
<proteinExistence type="predicted"/>
<reference evidence="2 3" key="1">
    <citation type="journal article" date="2016" name="Nat. Commun.">
        <title>Thousands of microbial genomes shed light on interconnected biogeochemical processes in an aquifer system.</title>
        <authorList>
            <person name="Anantharaman K."/>
            <person name="Brown C.T."/>
            <person name="Hug L.A."/>
            <person name="Sharon I."/>
            <person name="Castelle C.J."/>
            <person name="Probst A.J."/>
            <person name="Thomas B.C."/>
            <person name="Singh A."/>
            <person name="Wilkins M.J."/>
            <person name="Karaoz U."/>
            <person name="Brodie E.L."/>
            <person name="Williams K.H."/>
            <person name="Hubbard S.S."/>
            <person name="Banfield J.F."/>
        </authorList>
    </citation>
    <scope>NUCLEOTIDE SEQUENCE [LARGE SCALE GENOMIC DNA]</scope>
</reference>
<keyword evidence="1" id="KW-0812">Transmembrane</keyword>
<dbReference type="EMBL" id="MFEO01000030">
    <property type="protein sequence ID" value="OGE88720.1"/>
    <property type="molecule type" value="Genomic_DNA"/>
</dbReference>
<sequence>MELSNKTELQLQERVVELVEALQRASRLLLYLLVLVVIGALPLKYFSTYIFYSILYSPPDYIIYEKPNPEGLVISDKRILSAGLNSYFAYVRVSNPNADLAIRELPYTLRLAGQGEQTISTYRSKTYILPSQDRILVLPAVESSVAPSEVIVEFGDFHWSRVGVLQNLNFTFEGKDWTTDSLNRFFVSAQLRNENPYIISAAEVVAVLYNSRHEIVSVNSTVLNLLQPDEIRYIRMGWPYPLNDKIVDVDFMISVNQLDKNTITTQPVSPNLFDPRSVQ</sequence>
<keyword evidence="1" id="KW-1133">Transmembrane helix</keyword>
<dbReference type="Proteomes" id="UP000178377">
    <property type="component" value="Unassembled WGS sequence"/>
</dbReference>
<accession>A0A1F5PGB7</accession>